<dbReference type="EMBL" id="BART01001900">
    <property type="protein sequence ID" value="GAG73855.1"/>
    <property type="molecule type" value="Genomic_DNA"/>
</dbReference>
<feature type="region of interest" description="Disordered" evidence="1">
    <location>
        <begin position="191"/>
        <end position="217"/>
    </location>
</feature>
<feature type="compositionally biased region" description="Low complexity" evidence="1">
    <location>
        <begin position="198"/>
        <end position="209"/>
    </location>
</feature>
<organism evidence="2">
    <name type="scientific">marine sediment metagenome</name>
    <dbReference type="NCBI Taxonomy" id="412755"/>
    <lineage>
        <taxon>unclassified sequences</taxon>
        <taxon>metagenomes</taxon>
        <taxon>ecological metagenomes</taxon>
    </lineage>
</organism>
<feature type="region of interest" description="Disordered" evidence="1">
    <location>
        <begin position="1"/>
        <end position="88"/>
    </location>
</feature>
<proteinExistence type="predicted"/>
<evidence type="ECO:0000256" key="1">
    <source>
        <dbReference type="SAM" id="MobiDB-lite"/>
    </source>
</evidence>
<accession>X0ZVJ8</accession>
<comment type="caution">
    <text evidence="2">The sequence shown here is derived from an EMBL/GenBank/DDBJ whole genome shotgun (WGS) entry which is preliminary data.</text>
</comment>
<sequence length="337" mass="37852">MQDTDKPVNIDTSGPGAEVELDSVKEELIEETVIEETPGTDKSYENERETKLEDGGSADDANAKSDEPTDVQASEENTEKKKELEEYSEGVKRRIAKLTKKMRESERREEAATIYAKSVLAEKEALSSRLSKLDTGFVSEKENRIKSGMEAAIAKLAKAREESDLKAEVAATAEISRLGYEEARLGDLKARQAEQKAQTPVPQQPQQEVEMPRQVDSRARDWARKNDWFNKDAVMTEGAKVIHRQLTEIEGYDPNTEAEEYYSEVDRRIRLEFPHKFDTNTTQESTRPTQTVASATRVNKTSGRKIVKLTPSQVAIAKKLGVPLKDYAEQLKITEGV</sequence>
<gene>
    <name evidence="2" type="ORF">S01H4_06248</name>
</gene>
<evidence type="ECO:0000313" key="2">
    <source>
        <dbReference type="EMBL" id="GAG73855.1"/>
    </source>
</evidence>
<feature type="compositionally biased region" description="Basic and acidic residues" evidence="1">
    <location>
        <begin position="42"/>
        <end position="54"/>
    </location>
</feature>
<protein>
    <submittedName>
        <fullName evidence="2">Uncharacterized protein</fullName>
    </submittedName>
</protein>
<feature type="compositionally biased region" description="Basic and acidic residues" evidence="1">
    <location>
        <begin position="77"/>
        <end position="88"/>
    </location>
</feature>
<reference evidence="2" key="1">
    <citation type="journal article" date="2014" name="Front. Microbiol.">
        <title>High frequency of phylogenetically diverse reductive dehalogenase-homologous genes in deep subseafloor sedimentary metagenomes.</title>
        <authorList>
            <person name="Kawai M."/>
            <person name="Futagami T."/>
            <person name="Toyoda A."/>
            <person name="Takaki Y."/>
            <person name="Nishi S."/>
            <person name="Hori S."/>
            <person name="Arai W."/>
            <person name="Tsubouchi T."/>
            <person name="Morono Y."/>
            <person name="Uchiyama I."/>
            <person name="Ito T."/>
            <person name="Fujiyama A."/>
            <person name="Inagaki F."/>
            <person name="Takami H."/>
        </authorList>
    </citation>
    <scope>NUCLEOTIDE SEQUENCE</scope>
    <source>
        <strain evidence="2">Expedition CK06-06</strain>
    </source>
</reference>
<name>X0ZVJ8_9ZZZZ</name>
<dbReference type="AlphaFoldDB" id="X0ZVJ8"/>